<evidence type="ECO:0000313" key="2">
    <source>
        <dbReference type="Proteomes" id="UP000187203"/>
    </source>
</evidence>
<name>A0A1R3KQU5_9ROSI</name>
<sequence length="66" mass="7921">MRAIEHDHSVWRERKMRVTWLPNGIFPPLQHDIQPYLSKLLTHHLPPCVIPTCRFFGPTDRLTTRY</sequence>
<dbReference type="EMBL" id="AWUE01012353">
    <property type="protein sequence ID" value="OMP09463.1"/>
    <property type="molecule type" value="Genomic_DNA"/>
</dbReference>
<accession>A0A1R3KQU5</accession>
<evidence type="ECO:0000313" key="1">
    <source>
        <dbReference type="EMBL" id="OMP09463.1"/>
    </source>
</evidence>
<proteinExistence type="predicted"/>
<dbReference type="AlphaFoldDB" id="A0A1R3KQU5"/>
<dbReference type="Proteomes" id="UP000187203">
    <property type="component" value="Unassembled WGS sequence"/>
</dbReference>
<organism evidence="1 2">
    <name type="scientific">Corchorus olitorius</name>
    <dbReference type="NCBI Taxonomy" id="93759"/>
    <lineage>
        <taxon>Eukaryota</taxon>
        <taxon>Viridiplantae</taxon>
        <taxon>Streptophyta</taxon>
        <taxon>Embryophyta</taxon>
        <taxon>Tracheophyta</taxon>
        <taxon>Spermatophyta</taxon>
        <taxon>Magnoliopsida</taxon>
        <taxon>eudicotyledons</taxon>
        <taxon>Gunneridae</taxon>
        <taxon>Pentapetalae</taxon>
        <taxon>rosids</taxon>
        <taxon>malvids</taxon>
        <taxon>Malvales</taxon>
        <taxon>Malvaceae</taxon>
        <taxon>Grewioideae</taxon>
        <taxon>Apeibeae</taxon>
        <taxon>Corchorus</taxon>
    </lineage>
</organism>
<gene>
    <name evidence="1" type="ORF">COLO4_05449</name>
</gene>
<protein>
    <submittedName>
        <fullName evidence="1">Uncharacterized protein</fullName>
    </submittedName>
</protein>
<keyword evidence="2" id="KW-1185">Reference proteome</keyword>
<comment type="caution">
    <text evidence="1">The sequence shown here is derived from an EMBL/GenBank/DDBJ whole genome shotgun (WGS) entry which is preliminary data.</text>
</comment>
<reference evidence="2" key="1">
    <citation type="submission" date="2013-09" db="EMBL/GenBank/DDBJ databases">
        <title>Corchorus olitorius genome sequencing.</title>
        <authorList>
            <person name="Alam M."/>
            <person name="Haque M.S."/>
            <person name="Islam M.S."/>
            <person name="Emdad E.M."/>
            <person name="Islam M.M."/>
            <person name="Ahmed B."/>
            <person name="Halim A."/>
            <person name="Hossen Q.M.M."/>
            <person name="Hossain M.Z."/>
            <person name="Ahmed R."/>
            <person name="Khan M.M."/>
            <person name="Islam R."/>
            <person name="Rashid M.M."/>
            <person name="Khan S.A."/>
            <person name="Rahman M.S."/>
            <person name="Alam M."/>
            <person name="Yahiya A.S."/>
            <person name="Khan M.S."/>
            <person name="Azam M.S."/>
            <person name="Haque T."/>
            <person name="Lashkar M.Z.H."/>
            <person name="Akhand A.I."/>
            <person name="Morshed G."/>
            <person name="Roy S."/>
            <person name="Uddin K.S."/>
            <person name="Rabeya T."/>
            <person name="Hossain A.S."/>
            <person name="Chowdhury A."/>
            <person name="Snigdha A.R."/>
            <person name="Mortoza M.S."/>
            <person name="Matin S.A."/>
            <person name="Hoque S.M.E."/>
            <person name="Islam M.K."/>
            <person name="Roy D.K."/>
            <person name="Haider R."/>
            <person name="Moosa M.M."/>
            <person name="Elias S.M."/>
            <person name="Hasan A.M."/>
            <person name="Jahan S."/>
            <person name="Shafiuddin M."/>
            <person name="Mahmood N."/>
            <person name="Shommy N.S."/>
        </authorList>
    </citation>
    <scope>NUCLEOTIDE SEQUENCE [LARGE SCALE GENOMIC DNA]</scope>
    <source>
        <strain evidence="2">cv. O-4</strain>
    </source>
</reference>